<keyword evidence="2" id="KW-1185">Reference proteome</keyword>
<gene>
    <name evidence="1" type="ORF">AFUS01_LOCUS22493</name>
</gene>
<name>A0A8J2P7I8_9HEXA</name>
<accession>A0A8J2P7I8</accession>
<dbReference type="EMBL" id="CAJVCH010262401">
    <property type="protein sequence ID" value="CAG7734089.1"/>
    <property type="molecule type" value="Genomic_DNA"/>
</dbReference>
<dbReference type="Proteomes" id="UP000708208">
    <property type="component" value="Unassembled WGS sequence"/>
</dbReference>
<evidence type="ECO:0000313" key="1">
    <source>
        <dbReference type="EMBL" id="CAG7734089.1"/>
    </source>
</evidence>
<evidence type="ECO:0000313" key="2">
    <source>
        <dbReference type="Proteomes" id="UP000708208"/>
    </source>
</evidence>
<proteinExistence type="predicted"/>
<organism evidence="1 2">
    <name type="scientific">Allacma fusca</name>
    <dbReference type="NCBI Taxonomy" id="39272"/>
    <lineage>
        <taxon>Eukaryota</taxon>
        <taxon>Metazoa</taxon>
        <taxon>Ecdysozoa</taxon>
        <taxon>Arthropoda</taxon>
        <taxon>Hexapoda</taxon>
        <taxon>Collembola</taxon>
        <taxon>Symphypleona</taxon>
        <taxon>Sminthuridae</taxon>
        <taxon>Allacma</taxon>
    </lineage>
</organism>
<feature type="non-terminal residue" evidence="1">
    <location>
        <position position="1"/>
    </location>
</feature>
<reference evidence="1" key="1">
    <citation type="submission" date="2021-06" db="EMBL/GenBank/DDBJ databases">
        <authorList>
            <person name="Hodson N. C."/>
            <person name="Mongue J. A."/>
            <person name="Jaron S. K."/>
        </authorList>
    </citation>
    <scope>NUCLEOTIDE SEQUENCE</scope>
</reference>
<protein>
    <submittedName>
        <fullName evidence="1">Uncharacterized protein</fullName>
    </submittedName>
</protein>
<comment type="caution">
    <text evidence="1">The sequence shown here is derived from an EMBL/GenBank/DDBJ whole genome shotgun (WGS) entry which is preliminary data.</text>
</comment>
<sequence length="9" mass="1104">PNYHCEVSR</sequence>